<dbReference type="AlphaFoldDB" id="A0A5C6DDN9"/>
<organism evidence="1 2">
    <name type="scientific">Novipirellula artificiosorum</name>
    <dbReference type="NCBI Taxonomy" id="2528016"/>
    <lineage>
        <taxon>Bacteria</taxon>
        <taxon>Pseudomonadati</taxon>
        <taxon>Planctomycetota</taxon>
        <taxon>Planctomycetia</taxon>
        <taxon>Pirellulales</taxon>
        <taxon>Pirellulaceae</taxon>
        <taxon>Novipirellula</taxon>
    </lineage>
</organism>
<comment type="caution">
    <text evidence="1">The sequence shown here is derived from an EMBL/GenBank/DDBJ whole genome shotgun (WGS) entry which is preliminary data.</text>
</comment>
<proteinExistence type="predicted"/>
<keyword evidence="2" id="KW-1185">Reference proteome</keyword>
<dbReference type="Proteomes" id="UP000319143">
    <property type="component" value="Unassembled WGS sequence"/>
</dbReference>
<sequence>MKRLLQVPLQAFGAILLVMFTVSLAYGQATVQYRLEQVPIPEGFFVNDFNNQNLVVGHSRYTDGETVVLYDHDGVLGAPRSTWSLDDLIDVSDEFSSASILDINESGQFVAYLKRDDGTDESILVDLYDTGGSLSPTWRYLNVPASSGLSYAKRINDLGEVLGQFVDDVSGDTHAFLLDSTNPSSTPVVLTDPTTGMPIAIRAPDLLRLNNLGQVSGNTYIETDFGYGISFGGFRLTPSVEMLLTPLSETLRTATIRDMNDFGEMTGEALVAVTGSGRKGKTTTSLRGIRFDETGYEFLPPAVPVRGRDINNAGDVLGSIDTTDGSREAQFLVHDSNLIYLDDVVTGVPGDEDFWHAATDFYHQHMNDRDATGYGHVFARAGVVVTTGKGRNQTTTSETRYFILTPELP</sequence>
<evidence type="ECO:0000313" key="1">
    <source>
        <dbReference type="EMBL" id="TWU33897.1"/>
    </source>
</evidence>
<dbReference type="EMBL" id="SJPV01000009">
    <property type="protein sequence ID" value="TWU33897.1"/>
    <property type="molecule type" value="Genomic_DNA"/>
</dbReference>
<reference evidence="1 2" key="1">
    <citation type="submission" date="2019-02" db="EMBL/GenBank/DDBJ databases">
        <title>Deep-cultivation of Planctomycetes and their phenomic and genomic characterization uncovers novel biology.</title>
        <authorList>
            <person name="Wiegand S."/>
            <person name="Jogler M."/>
            <person name="Boedeker C."/>
            <person name="Pinto D."/>
            <person name="Vollmers J."/>
            <person name="Rivas-Marin E."/>
            <person name="Kohn T."/>
            <person name="Peeters S.H."/>
            <person name="Heuer A."/>
            <person name="Rast P."/>
            <person name="Oberbeckmann S."/>
            <person name="Bunk B."/>
            <person name="Jeske O."/>
            <person name="Meyerdierks A."/>
            <person name="Storesund J.E."/>
            <person name="Kallscheuer N."/>
            <person name="Luecker S."/>
            <person name="Lage O.M."/>
            <person name="Pohl T."/>
            <person name="Merkel B.J."/>
            <person name="Hornburger P."/>
            <person name="Mueller R.-W."/>
            <person name="Bruemmer F."/>
            <person name="Labrenz M."/>
            <person name="Spormann A.M."/>
            <person name="Op Den Camp H."/>
            <person name="Overmann J."/>
            <person name="Amann R."/>
            <person name="Jetten M.S.M."/>
            <person name="Mascher T."/>
            <person name="Medema M.H."/>
            <person name="Devos D.P."/>
            <person name="Kaster A.-K."/>
            <person name="Ovreas L."/>
            <person name="Rohde M."/>
            <person name="Galperin M.Y."/>
            <person name="Jogler C."/>
        </authorList>
    </citation>
    <scope>NUCLEOTIDE SEQUENCE [LARGE SCALE GENOMIC DNA]</scope>
    <source>
        <strain evidence="1 2">Poly41</strain>
    </source>
</reference>
<evidence type="ECO:0008006" key="3">
    <source>
        <dbReference type="Google" id="ProtNLM"/>
    </source>
</evidence>
<gene>
    <name evidence="1" type="ORF">Poly41_48970</name>
</gene>
<evidence type="ECO:0000313" key="2">
    <source>
        <dbReference type="Proteomes" id="UP000319143"/>
    </source>
</evidence>
<accession>A0A5C6DDN9</accession>
<name>A0A5C6DDN9_9BACT</name>
<dbReference type="RefSeq" id="WP_146529340.1">
    <property type="nucleotide sequence ID" value="NZ_SJPV01000009.1"/>
</dbReference>
<protein>
    <recommendedName>
        <fullName evidence="3">Phytase-like domain-containing protein</fullName>
    </recommendedName>
</protein>